<evidence type="ECO:0000256" key="1">
    <source>
        <dbReference type="SAM" id="MobiDB-lite"/>
    </source>
</evidence>
<dbReference type="EMBL" id="JBIMZQ010000008">
    <property type="protein sequence ID" value="KAL3669593.1"/>
    <property type="molecule type" value="Genomic_DNA"/>
</dbReference>
<organism evidence="2 3">
    <name type="scientific">Phytophthora oleae</name>
    <dbReference type="NCBI Taxonomy" id="2107226"/>
    <lineage>
        <taxon>Eukaryota</taxon>
        <taxon>Sar</taxon>
        <taxon>Stramenopiles</taxon>
        <taxon>Oomycota</taxon>
        <taxon>Peronosporomycetes</taxon>
        <taxon>Peronosporales</taxon>
        <taxon>Peronosporaceae</taxon>
        <taxon>Phytophthora</taxon>
    </lineage>
</organism>
<evidence type="ECO:0000313" key="3">
    <source>
        <dbReference type="Proteomes" id="UP001632037"/>
    </source>
</evidence>
<dbReference type="Proteomes" id="UP001632037">
    <property type="component" value="Unassembled WGS sequence"/>
</dbReference>
<dbReference type="AlphaFoldDB" id="A0ABD3FS70"/>
<feature type="region of interest" description="Disordered" evidence="1">
    <location>
        <begin position="138"/>
        <end position="194"/>
    </location>
</feature>
<evidence type="ECO:0000313" key="2">
    <source>
        <dbReference type="EMBL" id="KAL3669593.1"/>
    </source>
</evidence>
<reference evidence="2 3" key="1">
    <citation type="submission" date="2024-09" db="EMBL/GenBank/DDBJ databases">
        <title>Genome sequencing and assembly of Phytophthora oleae, isolate VK10A, causative agent of rot of olive drupes.</title>
        <authorList>
            <person name="Conti Taguali S."/>
            <person name="Riolo M."/>
            <person name="La Spada F."/>
            <person name="Cacciola S.O."/>
            <person name="Dionisio G."/>
        </authorList>
    </citation>
    <scope>NUCLEOTIDE SEQUENCE [LARGE SCALE GENOMIC DNA]</scope>
    <source>
        <strain evidence="2 3">VK10A</strain>
    </source>
</reference>
<gene>
    <name evidence="2" type="ORF">V7S43_004978</name>
</gene>
<proteinExistence type="predicted"/>
<name>A0ABD3FS70_9STRA</name>
<protein>
    <submittedName>
        <fullName evidence="2">Uncharacterized protein</fullName>
    </submittedName>
</protein>
<feature type="compositionally biased region" description="Basic and acidic residues" evidence="1">
    <location>
        <begin position="166"/>
        <end position="182"/>
    </location>
</feature>
<keyword evidence="3" id="KW-1185">Reference proteome</keyword>
<accession>A0ABD3FS70</accession>
<comment type="caution">
    <text evidence="2">The sequence shown here is derived from an EMBL/GenBank/DDBJ whole genome shotgun (WGS) entry which is preliminary data.</text>
</comment>
<sequence length="194" mass="21405">MAPSAGFDLQLKAAAAPFEIHRSLSNPPNASAKMSPARTFGLYEREENPSILAAGQDDFDLIDDWNEQHKRPASYWRNSCPDRRSFTSNSLWSSRLSSLSSSMVEAGTALTSKAKELGGKSTQRAINQLRKSLVDVSSLARGSNKPTQHRFSEADIDLFGTEDQPESEKAGDEEQNTEESKRLHPSKSWTQGCT</sequence>